<gene>
    <name evidence="2" type="ORF">FAK_02060</name>
</gene>
<organism evidence="2 3">
    <name type="scientific">Desulfoferula mesophila</name>
    <dbReference type="NCBI Taxonomy" id="3058419"/>
    <lineage>
        <taxon>Bacteria</taxon>
        <taxon>Pseudomonadati</taxon>
        <taxon>Thermodesulfobacteriota</taxon>
        <taxon>Desulfarculia</taxon>
        <taxon>Desulfarculales</taxon>
        <taxon>Desulfarculaceae</taxon>
        <taxon>Desulfoferula</taxon>
    </lineage>
</organism>
<reference evidence="3" key="1">
    <citation type="journal article" date="2023" name="Arch. Microbiol.">
        <title>Desulfoferula mesophilus gen. nov. sp. nov., a mesophilic sulfate-reducing bacterium isolated from a brackish lake sediment.</title>
        <authorList>
            <person name="Watanabe T."/>
            <person name="Yabe T."/>
            <person name="Tsuji J.M."/>
            <person name="Fukui M."/>
        </authorList>
    </citation>
    <scope>NUCLEOTIDE SEQUENCE [LARGE SCALE GENOMIC DNA]</scope>
    <source>
        <strain evidence="3">12FAK</strain>
    </source>
</reference>
<dbReference type="GO" id="GO:0009307">
    <property type="term" value="P:DNA restriction-modification system"/>
    <property type="evidence" value="ECO:0007669"/>
    <property type="project" value="InterPro"/>
</dbReference>
<proteinExistence type="predicted"/>
<evidence type="ECO:0000259" key="1">
    <source>
        <dbReference type="Pfam" id="PF04471"/>
    </source>
</evidence>
<evidence type="ECO:0000313" key="2">
    <source>
        <dbReference type="EMBL" id="BEQ13140.1"/>
    </source>
</evidence>
<dbReference type="Proteomes" id="UP001366166">
    <property type="component" value="Chromosome"/>
</dbReference>
<feature type="domain" description="Restriction endonuclease type IV Mrr" evidence="1">
    <location>
        <begin position="197"/>
        <end position="308"/>
    </location>
</feature>
<dbReference type="InterPro" id="IPR007560">
    <property type="entry name" value="Restrct_endonuc_IV_Mrr"/>
</dbReference>
<evidence type="ECO:0000313" key="3">
    <source>
        <dbReference type="Proteomes" id="UP001366166"/>
    </source>
</evidence>
<name>A0AAU9E897_9BACT</name>
<keyword evidence="2" id="KW-0378">Hydrolase</keyword>
<dbReference type="Gene3D" id="3.40.1350.10">
    <property type="match status" value="1"/>
</dbReference>
<accession>A0AAU9E897</accession>
<dbReference type="SUPFAM" id="SSF52980">
    <property type="entry name" value="Restriction endonuclease-like"/>
    <property type="match status" value="1"/>
</dbReference>
<dbReference type="PIRSF" id="PIRSF031853">
    <property type="entry name" value="UPC031853"/>
    <property type="match status" value="1"/>
</dbReference>
<keyword evidence="2" id="KW-0255">Endonuclease</keyword>
<protein>
    <submittedName>
        <fullName evidence="2">Restriction endonuclease</fullName>
    </submittedName>
</protein>
<dbReference type="Pfam" id="PF04471">
    <property type="entry name" value="Mrr_cat"/>
    <property type="match status" value="1"/>
</dbReference>
<dbReference type="AlphaFoldDB" id="A0AAU9E897"/>
<dbReference type="EMBL" id="AP028679">
    <property type="protein sequence ID" value="BEQ13140.1"/>
    <property type="molecule type" value="Genomic_DNA"/>
</dbReference>
<dbReference type="InterPro" id="IPR011335">
    <property type="entry name" value="Restrct_endonuc-II-like"/>
</dbReference>
<sequence>MSVWLVRAGGQGERQDFALAENRVVIGWDEMPDLAQYKTRDAMVRATEEAYPNEKPKAIINWVGQLWAFARRIEKDDLVVLPLKRQNAIAMGKITGDYEYKPDNPSGAKHLRPVKWLAPDMPRDNFDQDLLYSFGAFMTVCQIKRNNAETRIRAILAGKKSPSPTAITEDDVTSDVTAPPDLEDYSLTQIQAYIGQKFAGHKLAELIGAILDAQGYQTEVASPGPDGGVDIIAGRGPMGFDEPRLVVQVKSGASTQGIEVMDRLRGTMVTFKAQHGLFVAWGGVKHTVKTEARRHYFDVRVWDAGDVVQQVLRHYDAFPEDLKADLPLKRIWTLVQEGEE</sequence>
<dbReference type="InterPro" id="IPR016984">
    <property type="entry name" value="UCP031853"/>
</dbReference>
<keyword evidence="2" id="KW-0540">Nuclease</keyword>
<dbReference type="KEGG" id="dmp:FAK_02060"/>
<dbReference type="InterPro" id="IPR011856">
    <property type="entry name" value="tRNA_endonuc-like_dom_sf"/>
</dbReference>
<dbReference type="GO" id="GO:0003677">
    <property type="term" value="F:DNA binding"/>
    <property type="evidence" value="ECO:0007669"/>
    <property type="project" value="InterPro"/>
</dbReference>
<dbReference type="GO" id="GO:0004519">
    <property type="term" value="F:endonuclease activity"/>
    <property type="evidence" value="ECO:0007669"/>
    <property type="project" value="UniProtKB-KW"/>
</dbReference>
<keyword evidence="3" id="KW-1185">Reference proteome</keyword>